<evidence type="ECO:0000256" key="3">
    <source>
        <dbReference type="ARBA" id="ARBA00021717"/>
    </source>
</evidence>
<keyword evidence="12" id="KW-1185">Reference proteome</keyword>
<dbReference type="GO" id="GO:0006605">
    <property type="term" value="P:protein targeting"/>
    <property type="evidence" value="ECO:0007669"/>
    <property type="project" value="UniProtKB-UniRule"/>
</dbReference>
<evidence type="ECO:0000313" key="11">
    <source>
        <dbReference type="EMBL" id="OOZ42136.1"/>
    </source>
</evidence>
<evidence type="ECO:0000313" key="12">
    <source>
        <dbReference type="Proteomes" id="UP000191110"/>
    </source>
</evidence>
<protein>
    <recommendedName>
        <fullName evidence="3 9">Flagellar biosynthetic protein FliR</fullName>
    </recommendedName>
</protein>
<accession>A0A1T2LB05</accession>
<keyword evidence="11" id="KW-0969">Cilium</keyword>
<keyword evidence="8 10" id="KW-0975">Bacterial flagellum</keyword>
<feature type="transmembrane region" description="Helical" evidence="10">
    <location>
        <begin position="126"/>
        <end position="147"/>
    </location>
</feature>
<keyword evidence="11" id="KW-0282">Flagellum</keyword>
<feature type="transmembrane region" description="Helical" evidence="10">
    <location>
        <begin position="43"/>
        <end position="60"/>
    </location>
</feature>
<keyword evidence="11" id="KW-0966">Cell projection</keyword>
<dbReference type="NCBIfam" id="TIGR01400">
    <property type="entry name" value="fliR"/>
    <property type="match status" value="1"/>
</dbReference>
<comment type="subcellular location">
    <subcellularLocation>
        <location evidence="10">Cell membrane</location>
        <topology evidence="10">Multi-pass membrane protein</topology>
    </subcellularLocation>
    <subcellularLocation>
        <location evidence="10">Bacterial flagellum basal body</location>
    </subcellularLocation>
</comment>
<dbReference type="GO" id="GO:0044780">
    <property type="term" value="P:bacterial-type flagellum assembly"/>
    <property type="evidence" value="ECO:0007669"/>
    <property type="project" value="UniProtKB-UniRule"/>
</dbReference>
<dbReference type="PANTHER" id="PTHR30065">
    <property type="entry name" value="FLAGELLAR BIOSYNTHETIC PROTEIN FLIR"/>
    <property type="match status" value="1"/>
</dbReference>
<feature type="transmembrane region" description="Helical" evidence="10">
    <location>
        <begin position="154"/>
        <end position="173"/>
    </location>
</feature>
<keyword evidence="6 10" id="KW-1133">Transmembrane helix</keyword>
<dbReference type="InterPro" id="IPR006303">
    <property type="entry name" value="FliR"/>
</dbReference>
<dbReference type="OrthoDB" id="9797790at2"/>
<evidence type="ECO:0000256" key="7">
    <source>
        <dbReference type="ARBA" id="ARBA00023136"/>
    </source>
</evidence>
<comment type="function">
    <text evidence="1 10">Role in flagellar biosynthesis.</text>
</comment>
<feature type="transmembrane region" description="Helical" evidence="10">
    <location>
        <begin position="213"/>
        <end position="233"/>
    </location>
</feature>
<dbReference type="EMBL" id="MPRL01000002">
    <property type="protein sequence ID" value="OOZ42136.1"/>
    <property type="molecule type" value="Genomic_DNA"/>
</dbReference>
<evidence type="ECO:0000256" key="4">
    <source>
        <dbReference type="ARBA" id="ARBA00022475"/>
    </source>
</evidence>
<dbReference type="RefSeq" id="WP_078482164.1">
    <property type="nucleotide sequence ID" value="NZ_MPRL01000002.1"/>
</dbReference>
<dbReference type="PRINTS" id="PR00953">
    <property type="entry name" value="TYPE3IMRPROT"/>
</dbReference>
<dbReference type="Proteomes" id="UP000191110">
    <property type="component" value="Unassembled WGS sequence"/>
</dbReference>
<gene>
    <name evidence="11" type="ORF">BOW53_00720</name>
</gene>
<evidence type="ECO:0000256" key="5">
    <source>
        <dbReference type="ARBA" id="ARBA00022692"/>
    </source>
</evidence>
<organism evidence="11 12">
    <name type="scientific">Solemya pervernicosa gill symbiont</name>
    <dbReference type="NCBI Taxonomy" id="642797"/>
    <lineage>
        <taxon>Bacteria</taxon>
        <taxon>Pseudomonadati</taxon>
        <taxon>Pseudomonadota</taxon>
        <taxon>Gammaproteobacteria</taxon>
        <taxon>sulfur-oxidizing symbionts</taxon>
    </lineage>
</organism>
<dbReference type="GO" id="GO:0009425">
    <property type="term" value="C:bacterial-type flagellum basal body"/>
    <property type="evidence" value="ECO:0007669"/>
    <property type="project" value="UniProtKB-SubCell"/>
</dbReference>
<reference evidence="11 12" key="1">
    <citation type="submission" date="2016-11" db="EMBL/GenBank/DDBJ databases">
        <title>Mixed transmission modes and dynamic genome evolution in an obligate animal-bacterial symbiosis.</title>
        <authorList>
            <person name="Russell S.L."/>
            <person name="Corbett-Detig R.B."/>
            <person name="Cavanaugh C.M."/>
        </authorList>
    </citation>
    <scope>NUCLEOTIDE SEQUENCE [LARGE SCALE GENOMIC DNA]</scope>
    <source>
        <strain evidence="11">Sveles-Q1</strain>
    </source>
</reference>
<keyword evidence="5 10" id="KW-0812">Transmembrane</keyword>
<evidence type="ECO:0000256" key="1">
    <source>
        <dbReference type="ARBA" id="ARBA00002578"/>
    </source>
</evidence>
<dbReference type="Pfam" id="PF01311">
    <property type="entry name" value="Bac_export_1"/>
    <property type="match status" value="1"/>
</dbReference>
<keyword evidence="4 10" id="KW-1003">Cell membrane</keyword>
<evidence type="ECO:0000256" key="10">
    <source>
        <dbReference type="RuleBase" id="RU362071"/>
    </source>
</evidence>
<evidence type="ECO:0000256" key="2">
    <source>
        <dbReference type="ARBA" id="ARBA00009772"/>
    </source>
</evidence>
<dbReference type="PANTHER" id="PTHR30065:SF8">
    <property type="entry name" value="FLAGELLAR BIOSYNTHETIC PROTEIN FLIR"/>
    <property type="match status" value="1"/>
</dbReference>
<dbReference type="AlphaFoldDB" id="A0A1T2LB05"/>
<feature type="transmembrane region" description="Helical" evidence="10">
    <location>
        <begin position="179"/>
        <end position="201"/>
    </location>
</feature>
<name>A0A1T2LB05_9GAMM</name>
<dbReference type="InterPro" id="IPR002010">
    <property type="entry name" value="T3SS_IM_R"/>
</dbReference>
<sequence length="259" mass="27853">MNLTTAEIGGYIGTFMWPFVRIGAMFTIAPIFGSQMLPMRVKLLIAVTVTLVLIPVIPAVPNLDPLSPQGIFTLMQQFLIGFSMGFVLQLVMGAITMGGHSVAMGMGLGFASMVDPQNGVQVPVLSQYFLILTTLLFLSLNGHLIMIDVLAQSFHILPVGTSGLLAEGVWGLVQWGGQMFAGAVLIAMPVMISLMVVNIGFGVMMRAAPQLNIFAVGFPITMLIGFVLIMVTLPTVADLIQRLFDEAFNFLRLMLQGGT</sequence>
<proteinExistence type="inferred from homology"/>
<evidence type="ECO:0000256" key="9">
    <source>
        <dbReference type="NCBIfam" id="TIGR01400"/>
    </source>
</evidence>
<comment type="caution">
    <text evidence="11">The sequence shown here is derived from an EMBL/GenBank/DDBJ whole genome shotgun (WGS) entry which is preliminary data.</text>
</comment>
<dbReference type="GO" id="GO:0005886">
    <property type="term" value="C:plasma membrane"/>
    <property type="evidence" value="ECO:0007669"/>
    <property type="project" value="UniProtKB-SubCell"/>
</dbReference>
<feature type="transmembrane region" description="Helical" evidence="10">
    <location>
        <begin position="12"/>
        <end position="31"/>
    </location>
</feature>
<evidence type="ECO:0000256" key="8">
    <source>
        <dbReference type="ARBA" id="ARBA00023143"/>
    </source>
</evidence>
<evidence type="ECO:0000256" key="6">
    <source>
        <dbReference type="ARBA" id="ARBA00022989"/>
    </source>
</evidence>
<comment type="similarity">
    <text evidence="2 10">Belongs to the FliR/MopE/SpaR family.</text>
</comment>
<keyword evidence="7 10" id="KW-0472">Membrane</keyword>